<gene>
    <name evidence="1" type="ORF">QLQ22_15125</name>
</gene>
<sequence length="605" mass="67895">MIKVFENVYLYQDICNVYVIKNDRNAVLIDFGSGDVLDSLASIEVDRVTDVLMTHHHRDQGQGLHRANHMGIQVWVPETEQYLFTNADEHWQAREVDNNYNMRQDRFSLLNSVSITGILKDYSALHFGGYDFTILPTPGHTTGSISVLTEINGTKLAFTGDLITAPGKVWSMAATQWSYNGAEGVPLSILSLLDLKDKAPDVLLPSHGDVILHPETAIEQLVDRFRELLRYRKQNPRLFELRNKPYENITPHLLKNRTSLANSYVLLSDSGKALVIDFGYDFIGGIASGSDRAARRPWAYTIQMLKEDYGIDKIDAAIPTHYHDDHVAGMNVLRDVEGTSIWCPENFSSILENPKNYDLPCLWHDPIKVDKILPLQTTIEWEEYEFNLYEQSGHTLYAVAIVFEVDGKRVLAMGDQYAGDDLNYVYQNGFRIGDYRHSAELYRNIQPDLLISGHSDPIFVTKVFLDQILEKGQALERLHKELLPLDAVNLGAGGIGAKITPYQTAAQSGKPFNVKIEIQNPFSSENEAMVKVVVPESWDVQNQDTLIKLGSLESKVISAVITPPSDIEIRRARIAADVTIGHTRFGQLAEALVTVSNKSRNKGGI</sequence>
<organism evidence="1 2">
    <name type="scientific">Metabacillus hrfriensis</name>
    <dbReference type="NCBI Taxonomy" id="3048891"/>
    <lineage>
        <taxon>Bacteria</taxon>
        <taxon>Bacillati</taxon>
        <taxon>Bacillota</taxon>
        <taxon>Bacilli</taxon>
        <taxon>Bacillales</taxon>
        <taxon>Bacillaceae</taxon>
        <taxon>Metabacillus</taxon>
    </lineage>
</organism>
<proteinExistence type="predicted"/>
<keyword evidence="2" id="KW-1185">Reference proteome</keyword>
<evidence type="ECO:0000313" key="1">
    <source>
        <dbReference type="EMBL" id="WHZ56040.1"/>
    </source>
</evidence>
<protein>
    <submittedName>
        <fullName evidence="1">MBL fold metallo-hydrolase</fullName>
    </submittedName>
</protein>
<name>A0ACD4R6E5_9BACI</name>
<accession>A0ACD4R6E5</accession>
<evidence type="ECO:0000313" key="2">
    <source>
        <dbReference type="Proteomes" id="UP001226091"/>
    </source>
</evidence>
<dbReference type="Proteomes" id="UP001226091">
    <property type="component" value="Chromosome"/>
</dbReference>
<dbReference type="EMBL" id="CP126116">
    <property type="protein sequence ID" value="WHZ56040.1"/>
    <property type="molecule type" value="Genomic_DNA"/>
</dbReference>
<reference evidence="2" key="1">
    <citation type="journal article" date="2025" name="Aquaculture">
        <title>Assessment of the bioflocculant production and safety properties of Metabacillus hrfriensis sp. nov. based on phenotypic and whole-genome sequencing analysis.</title>
        <authorList>
            <person name="Zhang R."/>
            <person name="Zhao Z."/>
            <person name="Luo L."/>
            <person name="Wang S."/>
            <person name="Guo K."/>
            <person name="Xu W."/>
        </authorList>
    </citation>
    <scope>NUCLEOTIDE SEQUENCE [LARGE SCALE GENOMIC DNA]</scope>
    <source>
        <strain evidence="2">CT-WN-B3</strain>
    </source>
</reference>